<dbReference type="GO" id="GO:0005975">
    <property type="term" value="P:carbohydrate metabolic process"/>
    <property type="evidence" value="ECO:0007669"/>
    <property type="project" value="InterPro"/>
</dbReference>
<dbReference type="PaxDb" id="35128-Thaps22108"/>
<protein>
    <recommendedName>
        <fullName evidence="2">alpha-L-rhamnosidase</fullName>
        <ecNumber evidence="2">3.2.1.40</ecNumber>
    </recommendedName>
</protein>
<evidence type="ECO:0000256" key="3">
    <source>
        <dbReference type="SAM" id="Coils"/>
    </source>
</evidence>
<feature type="domain" description="Alpha-L-rhamnosidase six-hairpin glycosidase" evidence="7">
    <location>
        <begin position="1113"/>
        <end position="1187"/>
    </location>
</feature>
<dbReference type="EMBL" id="CM000641">
    <property type="protein sequence ID" value="EED93166.1"/>
    <property type="molecule type" value="Genomic_DNA"/>
</dbReference>
<dbReference type="RefSeq" id="XP_002289629.1">
    <property type="nucleotide sequence ID" value="XM_002289593.1"/>
</dbReference>
<reference evidence="8 9" key="2">
    <citation type="journal article" date="2008" name="Nature">
        <title>The Phaeodactylum genome reveals the evolutionary history of diatom genomes.</title>
        <authorList>
            <person name="Bowler C."/>
            <person name="Allen A.E."/>
            <person name="Badger J.H."/>
            <person name="Grimwood J."/>
            <person name="Jabbari K."/>
            <person name="Kuo A."/>
            <person name="Maheswari U."/>
            <person name="Martens C."/>
            <person name="Maumus F."/>
            <person name="Otillar R.P."/>
            <person name="Rayko E."/>
            <person name="Salamov A."/>
            <person name="Vandepoele K."/>
            <person name="Beszteri B."/>
            <person name="Gruber A."/>
            <person name="Heijde M."/>
            <person name="Katinka M."/>
            <person name="Mock T."/>
            <person name="Valentin K."/>
            <person name="Verret F."/>
            <person name="Berges J.A."/>
            <person name="Brownlee C."/>
            <person name="Cadoret J.P."/>
            <person name="Chiovitti A."/>
            <person name="Choi C.J."/>
            <person name="Coesel S."/>
            <person name="De Martino A."/>
            <person name="Detter J.C."/>
            <person name="Durkin C."/>
            <person name="Falciatore A."/>
            <person name="Fournet J."/>
            <person name="Haruta M."/>
            <person name="Huysman M.J."/>
            <person name="Jenkins B.D."/>
            <person name="Jiroutova K."/>
            <person name="Jorgensen R.E."/>
            <person name="Joubert Y."/>
            <person name="Kaplan A."/>
            <person name="Kroger N."/>
            <person name="Kroth P.G."/>
            <person name="La Roche J."/>
            <person name="Lindquist E."/>
            <person name="Lommer M."/>
            <person name="Martin-Jezequel V."/>
            <person name="Lopez P.J."/>
            <person name="Lucas S."/>
            <person name="Mangogna M."/>
            <person name="McGinnis K."/>
            <person name="Medlin L.K."/>
            <person name="Montsant A."/>
            <person name="Oudot-Le Secq M.P."/>
            <person name="Napoli C."/>
            <person name="Obornik M."/>
            <person name="Parker M.S."/>
            <person name="Petit J.L."/>
            <person name="Porcel B.M."/>
            <person name="Poulsen N."/>
            <person name="Robison M."/>
            <person name="Rychlewski L."/>
            <person name="Rynearson T.A."/>
            <person name="Schmutz J."/>
            <person name="Shapiro H."/>
            <person name="Siaut M."/>
            <person name="Stanley M."/>
            <person name="Sussman M.R."/>
            <person name="Taylor A.R."/>
            <person name="Vardi A."/>
            <person name="von Dassow P."/>
            <person name="Vyverman W."/>
            <person name="Willis A."/>
            <person name="Wyrwicz L.S."/>
            <person name="Rokhsar D.S."/>
            <person name="Weissenbach J."/>
            <person name="Armbrust E.V."/>
            <person name="Green B.R."/>
            <person name="Van de Peer Y."/>
            <person name="Grigoriev I.V."/>
        </authorList>
    </citation>
    <scope>NUCLEOTIDE SEQUENCE [LARGE SCALE GENOMIC DNA]</scope>
    <source>
        <strain evidence="8 9">CCMP1335</strain>
    </source>
</reference>
<evidence type="ECO:0000313" key="9">
    <source>
        <dbReference type="Proteomes" id="UP000001449"/>
    </source>
</evidence>
<feature type="domain" description="Bacterial alpha-L-rhamnosidase N-terminal" evidence="6">
    <location>
        <begin position="391"/>
        <end position="554"/>
    </location>
</feature>
<dbReference type="Pfam" id="PF08531">
    <property type="entry name" value="Bac_rhamnosid_N"/>
    <property type="match status" value="1"/>
</dbReference>
<keyword evidence="5" id="KW-0472">Membrane</keyword>
<dbReference type="GO" id="GO:0030596">
    <property type="term" value="F:alpha-L-rhamnosidase activity"/>
    <property type="evidence" value="ECO:0007669"/>
    <property type="project" value="UniProtKB-EC"/>
</dbReference>
<dbReference type="EC" id="3.2.1.40" evidence="2"/>
<dbReference type="InterPro" id="IPR008928">
    <property type="entry name" value="6-hairpin_glycosidase_sf"/>
</dbReference>
<reference evidence="8 9" key="1">
    <citation type="journal article" date="2004" name="Science">
        <title>The genome of the diatom Thalassiosira pseudonana: ecology, evolution, and metabolism.</title>
        <authorList>
            <person name="Armbrust E.V."/>
            <person name="Berges J.A."/>
            <person name="Bowler C."/>
            <person name="Green B.R."/>
            <person name="Martinez D."/>
            <person name="Putnam N.H."/>
            <person name="Zhou S."/>
            <person name="Allen A.E."/>
            <person name="Apt K.E."/>
            <person name="Bechner M."/>
            <person name="Brzezinski M.A."/>
            <person name="Chaal B.K."/>
            <person name="Chiovitti A."/>
            <person name="Davis A.K."/>
            <person name="Demarest M.S."/>
            <person name="Detter J.C."/>
            <person name="Glavina T."/>
            <person name="Goodstein D."/>
            <person name="Hadi M.Z."/>
            <person name="Hellsten U."/>
            <person name="Hildebrand M."/>
            <person name="Jenkins B.D."/>
            <person name="Jurka J."/>
            <person name="Kapitonov V.V."/>
            <person name="Kroger N."/>
            <person name="Lau W.W."/>
            <person name="Lane T.W."/>
            <person name="Larimer F.W."/>
            <person name="Lippmeier J.C."/>
            <person name="Lucas S."/>
            <person name="Medina M."/>
            <person name="Montsant A."/>
            <person name="Obornik M."/>
            <person name="Parker M.S."/>
            <person name="Palenik B."/>
            <person name="Pazour G.J."/>
            <person name="Richardson P.M."/>
            <person name="Rynearson T.A."/>
            <person name="Saito M.A."/>
            <person name="Schwartz D.C."/>
            <person name="Thamatrakoln K."/>
            <person name="Valentin K."/>
            <person name="Vardi A."/>
            <person name="Wilkerson F.P."/>
            <person name="Rokhsar D.S."/>
        </authorList>
    </citation>
    <scope>NUCLEOTIDE SEQUENCE [LARGE SCALE GENOMIC DNA]</scope>
    <source>
        <strain evidence="8 9">CCMP1335</strain>
    </source>
</reference>
<gene>
    <name evidence="8" type="ORF">THAPSDRAFT_22108</name>
</gene>
<dbReference type="InterPro" id="IPR016007">
    <property type="entry name" value="Alpha_rhamnosid"/>
</dbReference>
<dbReference type="PANTHER" id="PTHR33307:SF11">
    <property type="entry name" value="ALPHA-L-RHAMNOSIDASE"/>
    <property type="match status" value="1"/>
</dbReference>
<feature type="region of interest" description="Disordered" evidence="4">
    <location>
        <begin position="40"/>
        <end position="66"/>
    </location>
</feature>
<keyword evidence="9" id="KW-1185">Reference proteome</keyword>
<dbReference type="InterPro" id="IPR035396">
    <property type="entry name" value="Bac_rhamnosid6H"/>
</dbReference>
<dbReference type="GeneID" id="7442070"/>
<dbReference type="Proteomes" id="UP000001449">
    <property type="component" value="Chromosome 4"/>
</dbReference>
<evidence type="ECO:0000256" key="4">
    <source>
        <dbReference type="SAM" id="MobiDB-lite"/>
    </source>
</evidence>
<evidence type="ECO:0000313" key="8">
    <source>
        <dbReference type="EMBL" id="EED93166.1"/>
    </source>
</evidence>
<feature type="transmembrane region" description="Helical" evidence="5">
    <location>
        <begin position="12"/>
        <end position="32"/>
    </location>
</feature>
<dbReference type="InterPro" id="IPR013737">
    <property type="entry name" value="Bac_rhamnosid_N"/>
</dbReference>
<keyword evidence="5" id="KW-0812">Transmembrane</keyword>
<dbReference type="eggNOG" id="ENOG502RUKF">
    <property type="taxonomic scope" value="Eukaryota"/>
</dbReference>
<keyword evidence="5" id="KW-1133">Transmembrane helix</keyword>
<evidence type="ECO:0000259" key="6">
    <source>
        <dbReference type="Pfam" id="PF08531"/>
    </source>
</evidence>
<proteinExistence type="predicted"/>
<dbReference type="Gene3D" id="1.50.10.10">
    <property type="match status" value="1"/>
</dbReference>
<evidence type="ECO:0000256" key="5">
    <source>
        <dbReference type="SAM" id="Phobius"/>
    </source>
</evidence>
<dbReference type="SUPFAM" id="SSF48208">
    <property type="entry name" value="Six-hairpin glycosidases"/>
    <property type="match status" value="1"/>
</dbReference>
<keyword evidence="3" id="KW-0175">Coiled coil</keyword>
<dbReference type="InterPro" id="IPR012341">
    <property type="entry name" value="6hp_glycosidase-like_sf"/>
</dbReference>
<dbReference type="PANTHER" id="PTHR33307">
    <property type="entry name" value="ALPHA-RHAMNOSIDASE (EUROFUNG)"/>
    <property type="match status" value="1"/>
</dbReference>
<accession>B8C127</accession>
<feature type="coiled-coil region" evidence="3">
    <location>
        <begin position="66"/>
        <end position="100"/>
    </location>
</feature>
<feature type="region of interest" description="Disordered" evidence="4">
    <location>
        <begin position="102"/>
        <end position="155"/>
    </location>
</feature>
<evidence type="ECO:0000256" key="1">
    <source>
        <dbReference type="ARBA" id="ARBA00001445"/>
    </source>
</evidence>
<evidence type="ECO:0000259" key="7">
    <source>
        <dbReference type="Pfam" id="PF17389"/>
    </source>
</evidence>
<dbReference type="HOGENOM" id="CLU_254713_0_0_1"/>
<organism evidence="8 9">
    <name type="scientific">Thalassiosira pseudonana</name>
    <name type="common">Marine diatom</name>
    <name type="synonym">Cyclotella nana</name>
    <dbReference type="NCBI Taxonomy" id="35128"/>
    <lineage>
        <taxon>Eukaryota</taxon>
        <taxon>Sar</taxon>
        <taxon>Stramenopiles</taxon>
        <taxon>Ochrophyta</taxon>
        <taxon>Bacillariophyta</taxon>
        <taxon>Coscinodiscophyceae</taxon>
        <taxon>Thalassiosirophycidae</taxon>
        <taxon>Thalassiosirales</taxon>
        <taxon>Thalassiosiraceae</taxon>
        <taxon>Thalassiosira</taxon>
    </lineage>
</organism>
<evidence type="ECO:0000256" key="2">
    <source>
        <dbReference type="ARBA" id="ARBA00012652"/>
    </source>
</evidence>
<feature type="compositionally biased region" description="Basic and acidic residues" evidence="4">
    <location>
        <begin position="126"/>
        <end position="136"/>
    </location>
</feature>
<dbReference type="Pfam" id="PF17389">
    <property type="entry name" value="Bac_rhamnosid6H"/>
    <property type="match status" value="2"/>
</dbReference>
<dbReference type="KEGG" id="tps:THAPSDRAFT_22108"/>
<dbReference type="InParanoid" id="B8C127"/>
<sequence length="1395" mass="155547">MAAARLTSPAGIVVQLLSVIFISILVAVATVVRHHVELSSSSTSTSSLHDASAAAPHPKVELPPPSKRIKNQITSLEHELKTLQNEVLSVTEELRDAMAKSDISEKTVHKGVHKQQSDLKFVPLKENNENSKEQSAHKHSKETAPLPPPASEFKEREPKKWWIRQEVFPSPSSQYAETDGDGIGSIIPIDLSVNHLQRIDRAPGSPNEKSESVQEDFLPVVLASDIDFRWRSRARENSRPEDVVKTTAYQIVARRAYSNANDSDIGTILWDSGKVATPDGLPDVVVCENVDSMEVGSIVEWSVTAWDFSDKPTRSSWSKFAIGPKNEEWEAKWVSHPVDIASFDEGDSSAFWVNGDDAQQLACDNWMRRKQLPLFRAKLPALDDVNSGEDKVITALLVVSGLGSFRASVDGEPLSSSGPLDPPLTDYAQRVSYRGFDVTKFLTGDGANNSHVIGISMGSGWWDHRPIKGSFIRLFFFPRGAITAVAQLYVTYKSGKTKVMLPTGDDASGWQVAKGHLRESSLFTGEYIDLESMKSFDGWDTEQQWATISPMAQSEHSWTEPVVYQSDSTLDLWRYQLHVKASAAYKNSTKGPNLPANKMAPIGKLVPHEAPPVLPIEKIYPDEVYSLGNGRWMIDFGKAFSGMVRFEEGLPNPIVPTEYPRGHTVNTLNTEETFITVLYGERLELTTGDLNLPVVAGMGLHDGGPKHKSKPAGNAEAKGGVCYPKDHVDAGSLMQRDVYILPRKKADESIQSEGSFSDARQSHFTTHSFRFAEICCIAEPPTGMYALSYRTAFSEWGDFSSSNVRINGGYELVKNAFNSNLLSVQSDCPHREKIQYGGDINANAPAALHLYDLSAFYRKVVYDWRDQQWDNGAYSGTSYWLALNDYAGIGQGAGETVWATAPPLITVRHMQHYGDTKLLEQTFSNHLAWLNFLRKNFDAGLKQKGYDDELVGYVKEGSGLGDWLTMRGRDTWLTHESFYMAVARCVAYIAKQLGTKSEELDQGLATSKSVEDKIARLYLKNGNDHFLPPDGAAANLSPGPEMSLYSRVVPAAKRCTVLRNYFRRKGHTWPGSEESRFIKEIPDATVSEMVESTELSKRGSIWAFGWSQWHGFNEGIFAIRYALKTLSDNGFHNVALDKANGFSIGTFEYMLSHNATTHWESWWRSEDLYSHNHPMLGASAEWMASSVAGVSLYPTTTGGKEVLFWPRFPNSANYLYYASATQVYVPPDGKAFFRMPEYSNGEGVDASIKYATVLPNMEETISMSKEECQRRRKSKDFGFNYNWEMNRKTEQWEKIERKKAIGTSCESFLFHSTLGSVEWSSPETVSGVSANGIEVPLGPGLYDVLIDKWQLKPEVKKYEGRIGDIPDYYNSEDVGPYCADSDTLDWNIEDATYLI</sequence>
<dbReference type="OMA" id="NATTHWE"/>
<dbReference type="Gene3D" id="2.60.120.260">
    <property type="entry name" value="Galactose-binding domain-like"/>
    <property type="match status" value="2"/>
</dbReference>
<comment type="catalytic activity">
    <reaction evidence="1">
        <text>Hydrolysis of terminal non-reducing alpha-L-rhamnose residues in alpha-L-rhamnosides.</text>
        <dbReference type="EC" id="3.2.1.40"/>
    </reaction>
</comment>
<feature type="domain" description="Alpha-L-rhamnosidase six-hairpin glycosidase" evidence="7">
    <location>
        <begin position="796"/>
        <end position="1019"/>
    </location>
</feature>
<name>B8C127_THAPS</name>